<dbReference type="InterPro" id="IPR043502">
    <property type="entry name" value="DNA/RNA_pol_sf"/>
</dbReference>
<dbReference type="GeneID" id="41701881"/>
<dbReference type="Proteomes" id="UP000289209">
    <property type="component" value="Segment"/>
</dbReference>
<accession>A0A2L0VZH4</accession>
<evidence type="ECO:0000313" key="5">
    <source>
        <dbReference type="Proteomes" id="UP000289209"/>
    </source>
</evidence>
<keyword evidence="3" id="KW-0548">Nucleotidyltransferase</keyword>
<name>A0A2L0VZH4_9VIRU</name>
<organism evidence="4">
    <name type="scientific">Gigaspora margarita mitovirus 4</name>
    <dbReference type="NCBI Taxonomy" id="2082668"/>
    <lineage>
        <taxon>Viruses</taxon>
        <taxon>Riboviria</taxon>
        <taxon>Orthornavirae</taxon>
        <taxon>Lenarviricota</taxon>
        <taxon>Howeltoviricetes</taxon>
        <taxon>Cryppavirales</taxon>
        <taxon>Mitoviridae</taxon>
        <taxon>Duamitovirus</taxon>
        <taxon>Duamitovirus gima4</taxon>
    </lineage>
</organism>
<keyword evidence="1 4" id="KW-0696">RNA-directed RNA polymerase</keyword>
<dbReference type="InterPro" id="IPR008686">
    <property type="entry name" value="RNA_pol_mitovir"/>
</dbReference>
<evidence type="ECO:0000256" key="2">
    <source>
        <dbReference type="ARBA" id="ARBA00022679"/>
    </source>
</evidence>
<dbReference type="SUPFAM" id="SSF56672">
    <property type="entry name" value="DNA/RNA polymerases"/>
    <property type="match status" value="1"/>
</dbReference>
<sequence>MLKTLLLYSKSKPILGLALPNVSFSTSAVVSRKFEVWTALAKKAGFTPEEVLDASTLGAYVVVDPMNRTTLLALSPQAYQKLLGQVLSSEDSSLILLFSPLDESAPDKSKALGETQNSPTLSLYTTSESLDKAIKSKRISYGSTYWTRGFPFSGYLGIGCKYIDRWLSFKSTDVFSAMLQRWCTRLHFWAGMSRSRQFRKAVYVMLRHLVKIHKASGPYGLALYLKGSYLIVLHYLSGNKVKYSFDVTGVGIRLASGLPAFLPTEWRWAIRVKSHRVIRIVLSILYTYRSFYSEPEKVKVVDGQMQTPLVGIRQMPVSFESFTGDLSHFTWFVRRILEPRVAPFAQMKLKNILRVKSLPALYSAGPLGPVGVLAYGADAYAWMARTDQESFTHPISWLRFLGYNSKVEDIRTWADQFKRGIYDINYSVSLPPLSKSQKRVHNYLEALGTGNIKGLSFPRTQFNLAPMTSREAFQLEEEAIPIPVGRLHELSEPVGKKRVIAMVDGIRQWLLKPLHLSLFNLIDKWFGEMSGIKSQSESVRTFANEGYKDIFCYDLSAATDSIDRRLYKPMLDIIYGETFGDRWSSLLCGSPFRILGDGGKPFSRVKAIQNGFDVSYGRGQPMGGYSSFACLELFHHLVIQYAHYLAKAIPNIMVPFKSYRVLGDDVVLADKEVATAYRELMSKFGVPISLSKSLVSNNGFFQFVSEVFDNQIPLSPLSLKADYSHNTAESRIMFAVNAGVRGWFDVDKTSSLSFSILRLVCNKDQYRREVERIEKGATSALSHRVISALCIMFPQLQRWGIGNLLSSVMESNKPGALLRGLINPIKETEQNFTFVILRTMLFKEYSRIHSLVTTEMSAEARHIMSHHLMQRFESKLDNSVQNWLPTISHLANTLWDAVPTEDWFKEAFQLLRASYEIEPVITRVNDMARPLDYIIEKILAHNKFKRVERIDAKDISGISDIDFCHKFVIQTYELIKKDQYYLNVLSGLSSPYEPVLLVSEEERPSGCT</sequence>
<evidence type="ECO:0000313" key="4">
    <source>
        <dbReference type="EMBL" id="AVA17452.1"/>
    </source>
</evidence>
<dbReference type="Pfam" id="PF05919">
    <property type="entry name" value="Mitovir_RNA_pol"/>
    <property type="match status" value="1"/>
</dbReference>
<evidence type="ECO:0000256" key="1">
    <source>
        <dbReference type="ARBA" id="ARBA00022484"/>
    </source>
</evidence>
<keyword evidence="2" id="KW-0808">Transferase</keyword>
<evidence type="ECO:0000256" key="3">
    <source>
        <dbReference type="ARBA" id="ARBA00022695"/>
    </source>
</evidence>
<dbReference type="PANTHER" id="PTHR34456:SF9">
    <property type="entry name" value="MITOVIRUS RNA-DEPENDENT RNA POLYMERASE"/>
    <property type="match status" value="1"/>
</dbReference>
<reference evidence="4" key="1">
    <citation type="journal article" date="2018" name="Environ. Microbiol.">
        <title>The virome of the arbuscular mycorrhizal fungus Gigaspora margarita reveals the first report of DNA fragments corresponding to replicating non-retroviral RNA viruses in Fungi.</title>
        <authorList>
            <person name="Turina M."/>
            <person name="Ghignone S."/>
            <person name="Astolfi N."/>
            <person name="Silvestri A."/>
            <person name="Bonfante P."/>
            <person name="Lanfranco L."/>
        </authorList>
    </citation>
    <scope>NUCLEOTIDE SEQUENCE [LARGE SCALE GENOMIC DNA]</scope>
    <source>
        <strain evidence="4">GmMV4-BEG34</strain>
    </source>
</reference>
<dbReference type="RefSeq" id="YP_009551961.1">
    <property type="nucleotide sequence ID" value="NC_040560.1"/>
</dbReference>
<proteinExistence type="predicted"/>
<dbReference type="OrthoDB" id="14837at10239"/>
<protein>
    <submittedName>
        <fullName evidence="4">RNA-dependent RNA polymerase</fullName>
    </submittedName>
</protein>
<dbReference type="GO" id="GO:0003968">
    <property type="term" value="F:RNA-directed RNA polymerase activity"/>
    <property type="evidence" value="ECO:0007669"/>
    <property type="project" value="UniProtKB-KW"/>
</dbReference>
<dbReference type="PANTHER" id="PTHR34456">
    <property type="entry name" value="MITOVIRUS RNA-DEPENDENT RNA POLYMERASE"/>
    <property type="match status" value="1"/>
</dbReference>
<dbReference type="EMBL" id="MG256176">
    <property type="protein sequence ID" value="AVA17452.1"/>
    <property type="molecule type" value="Genomic_RNA"/>
</dbReference>
<dbReference type="KEGG" id="vg:41701881"/>
<keyword evidence="5" id="KW-1185">Reference proteome</keyword>